<dbReference type="Proteomes" id="UP000799755">
    <property type="component" value="Unassembled WGS sequence"/>
</dbReference>
<gene>
    <name evidence="1" type="ORF">BDR25DRAFT_301732</name>
</gene>
<accession>A0ACB6R4Y5</accession>
<protein>
    <submittedName>
        <fullName evidence="1">Peptidyl-tRNA hydrolase</fullName>
    </submittedName>
</protein>
<reference evidence="1" key="1">
    <citation type="journal article" date="2020" name="Stud. Mycol.">
        <title>101 Dothideomycetes genomes: a test case for predicting lifestyles and emergence of pathogens.</title>
        <authorList>
            <person name="Haridas S."/>
            <person name="Albert R."/>
            <person name="Binder M."/>
            <person name="Bloem J."/>
            <person name="Labutti K."/>
            <person name="Salamov A."/>
            <person name="Andreopoulos B."/>
            <person name="Baker S."/>
            <person name="Barry K."/>
            <person name="Bills G."/>
            <person name="Bluhm B."/>
            <person name="Cannon C."/>
            <person name="Castanera R."/>
            <person name="Culley D."/>
            <person name="Daum C."/>
            <person name="Ezra D."/>
            <person name="Gonzalez J."/>
            <person name="Henrissat B."/>
            <person name="Kuo A."/>
            <person name="Liang C."/>
            <person name="Lipzen A."/>
            <person name="Lutzoni F."/>
            <person name="Magnuson J."/>
            <person name="Mondo S."/>
            <person name="Nolan M."/>
            <person name="Ohm R."/>
            <person name="Pangilinan J."/>
            <person name="Park H.-J."/>
            <person name="Ramirez L."/>
            <person name="Alfaro M."/>
            <person name="Sun H."/>
            <person name="Tritt A."/>
            <person name="Yoshinaga Y."/>
            <person name="Zwiers L.-H."/>
            <person name="Turgeon B."/>
            <person name="Goodwin S."/>
            <person name="Spatafora J."/>
            <person name="Crous P."/>
            <person name="Grigoriev I."/>
        </authorList>
    </citation>
    <scope>NUCLEOTIDE SEQUENCE</scope>
    <source>
        <strain evidence="1">ATCC 200398</strain>
    </source>
</reference>
<comment type="caution">
    <text evidence="1">The sequence shown here is derived from an EMBL/GenBank/DDBJ whole genome shotgun (WGS) entry which is preliminary data.</text>
</comment>
<evidence type="ECO:0000313" key="2">
    <source>
        <dbReference type="Proteomes" id="UP000799755"/>
    </source>
</evidence>
<evidence type="ECO:0000313" key="1">
    <source>
        <dbReference type="EMBL" id="KAF2474343.1"/>
    </source>
</evidence>
<keyword evidence="1" id="KW-0378">Hydrolase</keyword>
<keyword evidence="2" id="KW-1185">Reference proteome</keyword>
<proteinExistence type="predicted"/>
<dbReference type="EMBL" id="MU003498">
    <property type="protein sequence ID" value="KAF2474343.1"/>
    <property type="molecule type" value="Genomic_DNA"/>
</dbReference>
<name>A0ACB6R4Y5_9PLEO</name>
<sequence>MVNTHTRAHVAGSGPVPIRSSPGSILEDPDASAEKFTATDEHDEFTIEVAPPLSRREKRKLKKQRDLIDSPAQSNSPISTASSNATPPNDPPKNRTLNRTQPSTSISIPRSLSTMPPPALNHPLLVCSLGNPGPAYKNTLHSTGHYLLTYLHARKPYNSFKLELSGLTARPKSERFDSFHIIKGFQKSSDVEPEDNFVFWQSQTLMNVCGRSVRKAWDKYRREMEGQGREPRLVVLHDELESPLGEVKTRDGSSSARGHNGVKSCQEHLQGVKFWRVTVGIGRPESRDSKVVAEYVLRRMGYKEEKALERAAGPVMGQLRLISEGRIKV</sequence>
<organism evidence="1 2">
    <name type="scientific">Lindgomyces ingoldianus</name>
    <dbReference type="NCBI Taxonomy" id="673940"/>
    <lineage>
        <taxon>Eukaryota</taxon>
        <taxon>Fungi</taxon>
        <taxon>Dikarya</taxon>
        <taxon>Ascomycota</taxon>
        <taxon>Pezizomycotina</taxon>
        <taxon>Dothideomycetes</taxon>
        <taxon>Pleosporomycetidae</taxon>
        <taxon>Pleosporales</taxon>
        <taxon>Lindgomycetaceae</taxon>
        <taxon>Lindgomyces</taxon>
    </lineage>
</organism>